<accession>A0A0F9TT09</accession>
<feature type="region of interest" description="Disordered" evidence="1">
    <location>
        <begin position="57"/>
        <end position="90"/>
    </location>
</feature>
<dbReference type="PROSITE" id="PS51257">
    <property type="entry name" value="PROKAR_LIPOPROTEIN"/>
    <property type="match status" value="1"/>
</dbReference>
<reference evidence="2" key="1">
    <citation type="journal article" date="2015" name="Nature">
        <title>Complex archaea that bridge the gap between prokaryotes and eukaryotes.</title>
        <authorList>
            <person name="Spang A."/>
            <person name="Saw J.H."/>
            <person name="Jorgensen S.L."/>
            <person name="Zaremba-Niedzwiedzka K."/>
            <person name="Martijn J."/>
            <person name="Lind A.E."/>
            <person name="van Eijk R."/>
            <person name="Schleper C."/>
            <person name="Guy L."/>
            <person name="Ettema T.J."/>
        </authorList>
    </citation>
    <scope>NUCLEOTIDE SEQUENCE</scope>
</reference>
<protein>
    <recommendedName>
        <fullName evidence="3">Lipoprotein</fullName>
    </recommendedName>
</protein>
<gene>
    <name evidence="2" type="ORF">LCGC14_0692370</name>
</gene>
<organism evidence="2">
    <name type="scientific">marine sediment metagenome</name>
    <dbReference type="NCBI Taxonomy" id="412755"/>
    <lineage>
        <taxon>unclassified sequences</taxon>
        <taxon>metagenomes</taxon>
        <taxon>ecological metagenomes</taxon>
    </lineage>
</organism>
<sequence>MRNRILTLLLLSVIAYGCGSTGAIEETVILNSKEPVGDNYRPKKLYKKPSDIEGIDSIVNSKKNPFQSGPDLSKSKDSTETSSMPQELKN</sequence>
<dbReference type="EMBL" id="LAZR01001446">
    <property type="protein sequence ID" value="KKN44503.1"/>
    <property type="molecule type" value="Genomic_DNA"/>
</dbReference>
<evidence type="ECO:0000256" key="1">
    <source>
        <dbReference type="SAM" id="MobiDB-lite"/>
    </source>
</evidence>
<feature type="compositionally biased region" description="Polar residues" evidence="1">
    <location>
        <begin position="80"/>
        <end position="90"/>
    </location>
</feature>
<proteinExistence type="predicted"/>
<name>A0A0F9TT09_9ZZZZ</name>
<evidence type="ECO:0008006" key="3">
    <source>
        <dbReference type="Google" id="ProtNLM"/>
    </source>
</evidence>
<feature type="compositionally biased region" description="Polar residues" evidence="1">
    <location>
        <begin position="58"/>
        <end position="67"/>
    </location>
</feature>
<evidence type="ECO:0000313" key="2">
    <source>
        <dbReference type="EMBL" id="KKN44503.1"/>
    </source>
</evidence>
<comment type="caution">
    <text evidence="2">The sequence shown here is derived from an EMBL/GenBank/DDBJ whole genome shotgun (WGS) entry which is preliminary data.</text>
</comment>
<dbReference type="AlphaFoldDB" id="A0A0F9TT09"/>